<name>A0A4Z2HQN6_9TELE</name>
<evidence type="ECO:0000313" key="2">
    <source>
        <dbReference type="EMBL" id="TNN67092.1"/>
    </source>
</evidence>
<comment type="caution">
    <text evidence="2">The sequence shown here is derived from an EMBL/GenBank/DDBJ whole genome shotgun (WGS) entry which is preliminary data.</text>
</comment>
<feature type="compositionally biased region" description="Basic and acidic residues" evidence="1">
    <location>
        <begin position="11"/>
        <end position="22"/>
    </location>
</feature>
<dbReference type="AlphaFoldDB" id="A0A4Z2HQN6"/>
<sequence length="78" mass="8959">MAYLSQQSHEAGGRHHADLARQRLGDGRPALLLAAAVRHDHRVRLSEERPGRAQLAELDQLQHHLDRDAREEVNRWNV</sequence>
<protein>
    <submittedName>
        <fullName evidence="2">Uncharacterized protein</fullName>
    </submittedName>
</protein>
<gene>
    <name evidence="2" type="ORF">EYF80_022622</name>
</gene>
<accession>A0A4Z2HQN6</accession>
<evidence type="ECO:0000256" key="1">
    <source>
        <dbReference type="SAM" id="MobiDB-lite"/>
    </source>
</evidence>
<organism evidence="2 3">
    <name type="scientific">Liparis tanakae</name>
    <name type="common">Tanaka's snailfish</name>
    <dbReference type="NCBI Taxonomy" id="230148"/>
    <lineage>
        <taxon>Eukaryota</taxon>
        <taxon>Metazoa</taxon>
        <taxon>Chordata</taxon>
        <taxon>Craniata</taxon>
        <taxon>Vertebrata</taxon>
        <taxon>Euteleostomi</taxon>
        <taxon>Actinopterygii</taxon>
        <taxon>Neopterygii</taxon>
        <taxon>Teleostei</taxon>
        <taxon>Neoteleostei</taxon>
        <taxon>Acanthomorphata</taxon>
        <taxon>Eupercaria</taxon>
        <taxon>Perciformes</taxon>
        <taxon>Cottioidei</taxon>
        <taxon>Cottales</taxon>
        <taxon>Liparidae</taxon>
        <taxon>Liparis</taxon>
    </lineage>
</organism>
<proteinExistence type="predicted"/>
<feature type="region of interest" description="Disordered" evidence="1">
    <location>
        <begin position="1"/>
        <end position="22"/>
    </location>
</feature>
<keyword evidence="3" id="KW-1185">Reference proteome</keyword>
<dbReference type="EMBL" id="SRLO01000209">
    <property type="protein sequence ID" value="TNN67092.1"/>
    <property type="molecule type" value="Genomic_DNA"/>
</dbReference>
<evidence type="ECO:0000313" key="3">
    <source>
        <dbReference type="Proteomes" id="UP000314294"/>
    </source>
</evidence>
<dbReference type="Proteomes" id="UP000314294">
    <property type="component" value="Unassembled WGS sequence"/>
</dbReference>
<reference evidence="2 3" key="1">
    <citation type="submission" date="2019-03" db="EMBL/GenBank/DDBJ databases">
        <title>First draft genome of Liparis tanakae, snailfish: a comprehensive survey of snailfish specific genes.</title>
        <authorList>
            <person name="Kim W."/>
            <person name="Song I."/>
            <person name="Jeong J.-H."/>
            <person name="Kim D."/>
            <person name="Kim S."/>
            <person name="Ryu S."/>
            <person name="Song J.Y."/>
            <person name="Lee S.K."/>
        </authorList>
    </citation>
    <scope>NUCLEOTIDE SEQUENCE [LARGE SCALE GENOMIC DNA]</scope>
    <source>
        <tissue evidence="2">Muscle</tissue>
    </source>
</reference>